<keyword evidence="1" id="KW-0175">Coiled coil</keyword>
<dbReference type="RefSeq" id="WP_177977842.1">
    <property type="nucleotide sequence ID" value="NZ_JAJEPU010000020.1"/>
</dbReference>
<sequence length="261" mass="29937">MIEKIDEIQEQLAGAEKVLVGLGEEWKWNRQGEDAKERREELVRAYEKLYQMLQNKDYFIVTLATDALIYETSLGSKAENVISTDKEEDAVSCPSENAETLAVMERLFPSKKRPEDTRWQRIVAPCGNETWRQCSAACTKDIWEPGEVPNDICPHCGAPLTGNTVEANPYIEEGYLPQWNRYTQWLTRTLNRETLILELGAGFGNPGVIRFPFEKTAFFNRKSHLCRVHAQFPQITQELADRAVGIKENSVEWVNQIKNQI</sequence>
<reference evidence="2" key="1">
    <citation type="submission" date="2021-10" db="EMBL/GenBank/DDBJ databases">
        <title>Anaerobic single-cell dispensing facilitates the cultivation of human gut bacteria.</title>
        <authorList>
            <person name="Afrizal A."/>
        </authorList>
    </citation>
    <scope>NUCLEOTIDE SEQUENCE</scope>
    <source>
        <strain evidence="2">CLA-AA-H274</strain>
    </source>
</reference>
<protein>
    <submittedName>
        <fullName evidence="2">Uncharacterized protein</fullName>
    </submittedName>
</protein>
<dbReference type="Proteomes" id="UP001198962">
    <property type="component" value="Unassembled WGS sequence"/>
</dbReference>
<dbReference type="InterPro" id="IPR029035">
    <property type="entry name" value="DHS-like_NAD/FAD-binding_dom"/>
</dbReference>
<name>A0AAE3AQM4_9FIRM</name>
<dbReference type="AlphaFoldDB" id="A0AAE3AQM4"/>
<gene>
    <name evidence="2" type="ORF">LKD32_08280</name>
</gene>
<proteinExistence type="predicted"/>
<keyword evidence="3" id="KW-1185">Reference proteome</keyword>
<accession>A0AAE3AQM4</accession>
<dbReference type="EMBL" id="JAJEPU010000020">
    <property type="protein sequence ID" value="MCC2164875.1"/>
    <property type="molecule type" value="Genomic_DNA"/>
</dbReference>
<feature type="coiled-coil region" evidence="1">
    <location>
        <begin position="5"/>
        <end position="56"/>
    </location>
</feature>
<dbReference type="SUPFAM" id="SSF52467">
    <property type="entry name" value="DHS-like NAD/FAD-binding domain"/>
    <property type="match status" value="1"/>
</dbReference>
<evidence type="ECO:0000313" key="2">
    <source>
        <dbReference type="EMBL" id="MCC2164875.1"/>
    </source>
</evidence>
<comment type="caution">
    <text evidence="2">The sequence shown here is derived from an EMBL/GenBank/DDBJ whole genome shotgun (WGS) entry which is preliminary data.</text>
</comment>
<evidence type="ECO:0000313" key="3">
    <source>
        <dbReference type="Proteomes" id="UP001198962"/>
    </source>
</evidence>
<organism evidence="2 3">
    <name type="scientific">Brotaphodocola catenula</name>
    <dbReference type="NCBI Taxonomy" id="2885361"/>
    <lineage>
        <taxon>Bacteria</taxon>
        <taxon>Bacillati</taxon>
        <taxon>Bacillota</taxon>
        <taxon>Clostridia</taxon>
        <taxon>Lachnospirales</taxon>
        <taxon>Lachnospiraceae</taxon>
        <taxon>Brotaphodocola</taxon>
    </lineage>
</organism>
<evidence type="ECO:0000256" key="1">
    <source>
        <dbReference type="SAM" id="Coils"/>
    </source>
</evidence>